<feature type="transmembrane region" description="Helical" evidence="1">
    <location>
        <begin position="135"/>
        <end position="154"/>
    </location>
</feature>
<evidence type="ECO:0000256" key="1">
    <source>
        <dbReference type="SAM" id="Phobius"/>
    </source>
</evidence>
<evidence type="ECO:0000313" key="3">
    <source>
        <dbReference type="Proteomes" id="UP000501676"/>
    </source>
</evidence>
<organism evidence="2 3">
    <name type="scientific">Lactobacillus iners</name>
    <dbReference type="NCBI Taxonomy" id="147802"/>
    <lineage>
        <taxon>Bacteria</taxon>
        <taxon>Bacillati</taxon>
        <taxon>Bacillota</taxon>
        <taxon>Bacilli</taxon>
        <taxon>Lactobacillales</taxon>
        <taxon>Lactobacillaceae</taxon>
        <taxon>Lactobacillus</taxon>
    </lineage>
</organism>
<dbReference type="AlphaFoldDB" id="A0A6G7B8U1"/>
<gene>
    <name evidence="2" type="ORF">G6Z83_03130</name>
</gene>
<keyword evidence="1" id="KW-0812">Transmembrane</keyword>
<dbReference type="Proteomes" id="UP000501676">
    <property type="component" value="Chromosome"/>
</dbReference>
<sequence>MIKAIKVTEKSVILGFPDGTAKEVPISDFDCSVHVGDEFEMYEMGDKKIFSKKTPKTSNLSDKVSDFTNKISNDEGVQGFIDNIVKYDVNNLFDKILLAIFSVLGLNIIYILYMSSQYKASIYSMLSYLSNLSSAFAFQNFVVFCAIAALVIKFSELKDGNKWKKATFVFPAVTVVVTVLMHVVCHKIFSILGGKYSFNSLISTFTNYADVENSGKMLAVFLFIVLILTIVSIVTLFMNLSKTKNNK</sequence>
<feature type="transmembrane region" description="Helical" evidence="1">
    <location>
        <begin position="166"/>
        <end position="189"/>
    </location>
</feature>
<feature type="transmembrane region" description="Helical" evidence="1">
    <location>
        <begin position="217"/>
        <end position="240"/>
    </location>
</feature>
<accession>A0A6G7B8U1</accession>
<reference evidence="2 3" key="1">
    <citation type="submission" date="2020-02" db="EMBL/GenBank/DDBJ databases">
        <title>Complete genome sequences of six Lactobacillus iners strains isolated from the human vagina.</title>
        <authorList>
            <person name="France M.T."/>
            <person name="Rutt L."/>
            <person name="Narina S."/>
            <person name="Arbaugh S."/>
            <person name="Humphrys M.S."/>
            <person name="Ma B."/>
            <person name="Hayward M.R."/>
            <person name="Relman D."/>
            <person name="Kwon D.S."/>
            <person name="Ravel J."/>
        </authorList>
    </citation>
    <scope>NUCLEOTIDE SEQUENCE [LARGE SCALE GENOMIC DNA]</scope>
    <source>
        <strain evidence="2 3">C0210C1</strain>
    </source>
</reference>
<dbReference type="EMBL" id="CP049228">
    <property type="protein sequence ID" value="QIH23706.1"/>
    <property type="molecule type" value="Genomic_DNA"/>
</dbReference>
<protein>
    <submittedName>
        <fullName evidence="2">Chaperonin</fullName>
    </submittedName>
</protein>
<evidence type="ECO:0000313" key="2">
    <source>
        <dbReference type="EMBL" id="QIH23706.1"/>
    </source>
</evidence>
<proteinExistence type="predicted"/>
<feature type="transmembrane region" description="Helical" evidence="1">
    <location>
        <begin position="96"/>
        <end position="115"/>
    </location>
</feature>
<name>A0A6G7B8U1_9LACO</name>
<keyword evidence="1" id="KW-0472">Membrane</keyword>
<dbReference type="RefSeq" id="WP_164823970.1">
    <property type="nucleotide sequence ID" value="NZ_CP049228.1"/>
</dbReference>
<keyword evidence="1" id="KW-1133">Transmembrane helix</keyword>